<dbReference type="GO" id="GO:0009103">
    <property type="term" value="P:lipopolysaccharide biosynthetic process"/>
    <property type="evidence" value="ECO:0007669"/>
    <property type="project" value="UniProtKB-UniRule"/>
</dbReference>
<dbReference type="GO" id="GO:0008781">
    <property type="term" value="F:N-acylneuraminate cytidylyltransferase activity"/>
    <property type="evidence" value="ECO:0007669"/>
    <property type="project" value="TreeGrafter"/>
</dbReference>
<sequence>MRYLQPHSSVDELGKQIRMLVLDVDGVLTDGRLYFSEQGESLKVFNTLDGHGIKLLQQCGIEVVIISGRRSAALQLRAQNLGISRLQTGREDKWQALQELLENDNLSVDQIACMGDDLPDLTIMCNCALAITVPNAHQSLKHHAHLCTERPGGHGAVRELADWLLQSQNQYDDIIRHYTDRSC</sequence>
<reference evidence="13" key="1">
    <citation type="journal article" date="2014" name="Int. J. Syst. Evol. Microbiol.">
        <title>Complete genome sequence of Corynebacterium casei LMG S-19264T (=DSM 44701T), isolated from a smear-ripened cheese.</title>
        <authorList>
            <consortium name="US DOE Joint Genome Institute (JGI-PGF)"/>
            <person name="Walter F."/>
            <person name="Albersmeier A."/>
            <person name="Kalinowski J."/>
            <person name="Ruckert C."/>
        </authorList>
    </citation>
    <scope>NUCLEOTIDE SEQUENCE</scope>
    <source>
        <strain evidence="13">CGMCC 1.15425</strain>
    </source>
</reference>
<dbReference type="InterPro" id="IPR010023">
    <property type="entry name" value="KdsC_fam"/>
</dbReference>
<evidence type="ECO:0000256" key="1">
    <source>
        <dbReference type="ARBA" id="ARBA00000898"/>
    </source>
</evidence>
<dbReference type="OrthoDB" id="9805604at2"/>
<evidence type="ECO:0000256" key="5">
    <source>
        <dbReference type="ARBA" id="ARBA00013066"/>
    </source>
</evidence>
<accession>A0A916VJL0</accession>
<dbReference type="InterPro" id="IPR036412">
    <property type="entry name" value="HAD-like_sf"/>
</dbReference>
<dbReference type="PANTHER" id="PTHR21485:SF3">
    <property type="entry name" value="N-ACYLNEURAMINATE CYTIDYLYLTRANSFERASE"/>
    <property type="match status" value="1"/>
</dbReference>
<evidence type="ECO:0000313" key="13">
    <source>
        <dbReference type="EMBL" id="GFZ78607.1"/>
    </source>
</evidence>
<comment type="subunit">
    <text evidence="4 11">Homotetramer.</text>
</comment>
<dbReference type="InterPro" id="IPR023214">
    <property type="entry name" value="HAD_sf"/>
</dbReference>
<dbReference type="EC" id="3.1.3.45" evidence="5 11"/>
<proteinExistence type="inferred from homology"/>
<dbReference type="SFLD" id="SFLDG01136">
    <property type="entry name" value="C1.6:_Phosphoserine_Phosphatas"/>
    <property type="match status" value="1"/>
</dbReference>
<organism evidence="13 14">
    <name type="scientific">Pseudohongiella nitratireducens</name>
    <dbReference type="NCBI Taxonomy" id="1768907"/>
    <lineage>
        <taxon>Bacteria</taxon>
        <taxon>Pseudomonadati</taxon>
        <taxon>Pseudomonadota</taxon>
        <taxon>Gammaproteobacteria</taxon>
        <taxon>Pseudomonadales</taxon>
        <taxon>Pseudohongiellaceae</taxon>
        <taxon>Pseudohongiella</taxon>
    </lineage>
</organism>
<dbReference type="NCBIfam" id="TIGR01670">
    <property type="entry name" value="KdsC-phosphatas"/>
    <property type="match status" value="1"/>
</dbReference>
<protein>
    <recommendedName>
        <fullName evidence="6 11">3-deoxy-D-manno-octulosonate 8-phosphate phosphatase KdsC</fullName>
        <ecNumber evidence="5 11">3.1.3.45</ecNumber>
    </recommendedName>
    <alternativeName>
        <fullName evidence="10 11">KDO 8-P phosphatase</fullName>
    </alternativeName>
</protein>
<keyword evidence="7 11" id="KW-0479">Metal-binding</keyword>
<dbReference type="Pfam" id="PF08282">
    <property type="entry name" value="Hydrolase_3"/>
    <property type="match status" value="1"/>
</dbReference>
<dbReference type="Proteomes" id="UP000627715">
    <property type="component" value="Unassembled WGS sequence"/>
</dbReference>
<dbReference type="InterPro" id="IPR050793">
    <property type="entry name" value="CMP-NeuNAc_synthase"/>
</dbReference>
<dbReference type="AlphaFoldDB" id="A0A916VJL0"/>
<dbReference type="SFLD" id="SFLDG01138">
    <property type="entry name" value="C1.6.2:_Deoxy-d-mannose-octulo"/>
    <property type="match status" value="1"/>
</dbReference>
<feature type="binding site" evidence="12">
    <location>
        <position position="25"/>
    </location>
    <ligand>
        <name>substrate</name>
    </ligand>
</feature>
<dbReference type="CDD" id="cd01630">
    <property type="entry name" value="HAD_KDO-like"/>
    <property type="match status" value="1"/>
</dbReference>
<comment type="cofactor">
    <cofactor evidence="2 11 12">
        <name>Mg(2+)</name>
        <dbReference type="ChEBI" id="CHEBI:18420"/>
    </cofactor>
</comment>
<dbReference type="PIRSF" id="PIRSF006118">
    <property type="entry name" value="KDO8-P_Ptase"/>
    <property type="match status" value="1"/>
</dbReference>
<keyword evidence="8 11" id="KW-0378">Hydrolase</keyword>
<evidence type="ECO:0000256" key="7">
    <source>
        <dbReference type="ARBA" id="ARBA00022723"/>
    </source>
</evidence>
<feature type="binding site" evidence="12">
    <location>
        <position position="23"/>
    </location>
    <ligand>
        <name>Mg(2+)</name>
        <dbReference type="ChEBI" id="CHEBI:18420"/>
    </ligand>
</feature>
<evidence type="ECO:0000256" key="6">
    <source>
        <dbReference type="ARBA" id="ARBA00020092"/>
    </source>
</evidence>
<keyword evidence="11" id="KW-0448">Lipopolysaccharide biosynthesis</keyword>
<evidence type="ECO:0000256" key="11">
    <source>
        <dbReference type="PIRNR" id="PIRNR006118"/>
    </source>
</evidence>
<dbReference type="EMBL" id="BMIY01000009">
    <property type="protein sequence ID" value="GFZ78607.1"/>
    <property type="molecule type" value="Genomic_DNA"/>
</dbReference>
<dbReference type="RefSeq" id="WP_068810399.1">
    <property type="nucleotide sequence ID" value="NZ_BMIY01000009.1"/>
</dbReference>
<dbReference type="Gene3D" id="3.40.50.1000">
    <property type="entry name" value="HAD superfamily/HAD-like"/>
    <property type="match status" value="1"/>
</dbReference>
<evidence type="ECO:0000256" key="10">
    <source>
        <dbReference type="ARBA" id="ARBA00031051"/>
    </source>
</evidence>
<dbReference type="SUPFAM" id="SSF56784">
    <property type="entry name" value="HAD-like"/>
    <property type="match status" value="1"/>
</dbReference>
<name>A0A916VJL0_9GAMM</name>
<evidence type="ECO:0000256" key="8">
    <source>
        <dbReference type="ARBA" id="ARBA00022801"/>
    </source>
</evidence>
<feature type="binding site" evidence="12">
    <location>
        <position position="116"/>
    </location>
    <ligand>
        <name>Mg(2+)</name>
        <dbReference type="ChEBI" id="CHEBI:18420"/>
    </ligand>
</feature>
<evidence type="ECO:0000256" key="4">
    <source>
        <dbReference type="ARBA" id="ARBA00011881"/>
    </source>
</evidence>
<dbReference type="SFLD" id="SFLDS00003">
    <property type="entry name" value="Haloacid_Dehalogenase"/>
    <property type="match status" value="1"/>
</dbReference>
<dbReference type="GO" id="GO:0046872">
    <property type="term" value="F:metal ion binding"/>
    <property type="evidence" value="ECO:0007669"/>
    <property type="project" value="UniProtKB-UniRule"/>
</dbReference>
<reference evidence="13" key="2">
    <citation type="submission" date="2020-09" db="EMBL/GenBank/DDBJ databases">
        <authorList>
            <person name="Sun Q."/>
            <person name="Zhou Y."/>
        </authorList>
    </citation>
    <scope>NUCLEOTIDE SEQUENCE</scope>
    <source>
        <strain evidence="13">CGMCC 1.15425</strain>
    </source>
</reference>
<evidence type="ECO:0000256" key="3">
    <source>
        <dbReference type="ARBA" id="ARBA00005893"/>
    </source>
</evidence>
<comment type="similarity">
    <text evidence="3 11">Belongs to the KdsC family.</text>
</comment>
<evidence type="ECO:0000313" key="14">
    <source>
        <dbReference type="Proteomes" id="UP000627715"/>
    </source>
</evidence>
<gene>
    <name evidence="13" type="ORF">GCM10011403_22080</name>
</gene>
<comment type="function">
    <text evidence="11">Catalyzes the hydrolysis of 3-deoxy-D-manno-octulosonate 8-phosphate (KDO 8-P) to 3-deoxy-D-manno-octulosonate (KDO) and inorganic phosphate.</text>
</comment>
<keyword evidence="14" id="KW-1185">Reference proteome</keyword>
<keyword evidence="9 11" id="KW-0460">Magnesium</keyword>
<evidence type="ECO:0000256" key="2">
    <source>
        <dbReference type="ARBA" id="ARBA00001946"/>
    </source>
</evidence>
<dbReference type="GO" id="GO:0019143">
    <property type="term" value="F:3-deoxy-manno-octulosonate-8-phosphatase activity"/>
    <property type="evidence" value="ECO:0007669"/>
    <property type="project" value="UniProtKB-UniRule"/>
</dbReference>
<evidence type="ECO:0000256" key="12">
    <source>
        <dbReference type="PIRSR" id="PIRSR006118-2"/>
    </source>
</evidence>
<dbReference type="FunFam" id="3.40.50.1000:FF:000029">
    <property type="entry name" value="3-deoxy-D-manno-octulosonate 8-phosphate phosphatase KdsC"/>
    <property type="match status" value="1"/>
</dbReference>
<comment type="caution">
    <text evidence="13">The sequence shown here is derived from an EMBL/GenBank/DDBJ whole genome shotgun (WGS) entry which is preliminary data.</text>
</comment>
<dbReference type="PANTHER" id="PTHR21485">
    <property type="entry name" value="HAD SUPERFAMILY MEMBERS CMAS AND KDSC"/>
    <property type="match status" value="1"/>
</dbReference>
<comment type="catalytic activity">
    <reaction evidence="1 11">
        <text>3-deoxy-alpha-D-manno-2-octulosonate-8-phosphate + H2O = 3-deoxy-alpha-D-manno-oct-2-ulosonate + phosphate</text>
        <dbReference type="Rhea" id="RHEA:11500"/>
        <dbReference type="ChEBI" id="CHEBI:15377"/>
        <dbReference type="ChEBI" id="CHEBI:43474"/>
        <dbReference type="ChEBI" id="CHEBI:85985"/>
        <dbReference type="ChEBI" id="CHEBI:85986"/>
        <dbReference type="EC" id="3.1.3.45"/>
    </reaction>
</comment>
<evidence type="ECO:0000256" key="9">
    <source>
        <dbReference type="ARBA" id="ARBA00022842"/>
    </source>
</evidence>